<dbReference type="Gene3D" id="3.90.1150.10">
    <property type="entry name" value="Aspartate Aminotransferase, domain 1"/>
    <property type="match status" value="1"/>
</dbReference>
<dbReference type="SUPFAM" id="SSF53383">
    <property type="entry name" value="PLP-dependent transferases"/>
    <property type="match status" value="1"/>
</dbReference>
<comment type="caution">
    <text evidence="2">The sequence shown here is derived from an EMBL/GenBank/DDBJ whole genome shotgun (WGS) entry which is preliminary data.</text>
</comment>
<keyword evidence="2" id="KW-0032">Aminotransferase</keyword>
<dbReference type="PANTHER" id="PTHR43510:SF1">
    <property type="entry name" value="AMINOTRANSFERASE FUNCTION, HYPOTHETICAL (EUROFUNG)"/>
    <property type="match status" value="1"/>
</dbReference>
<keyword evidence="3" id="KW-1185">Reference proteome</keyword>
<dbReference type="Gene3D" id="3.40.640.10">
    <property type="entry name" value="Type I PLP-dependent aspartate aminotransferase-like (Major domain)"/>
    <property type="match status" value="1"/>
</dbReference>
<name>A0A833JHZ0_9BACT</name>
<dbReference type="Proteomes" id="UP000442694">
    <property type="component" value="Unassembled WGS sequence"/>
</dbReference>
<dbReference type="InterPro" id="IPR015424">
    <property type="entry name" value="PyrdxlP-dep_Trfase"/>
</dbReference>
<organism evidence="2 3">
    <name type="scientific">Fluviispira multicolorata</name>
    <dbReference type="NCBI Taxonomy" id="2654512"/>
    <lineage>
        <taxon>Bacteria</taxon>
        <taxon>Pseudomonadati</taxon>
        <taxon>Bdellovibrionota</taxon>
        <taxon>Oligoflexia</taxon>
        <taxon>Silvanigrellales</taxon>
        <taxon>Silvanigrellaceae</taxon>
        <taxon>Fluviispira</taxon>
    </lineage>
</organism>
<dbReference type="InterPro" id="IPR015421">
    <property type="entry name" value="PyrdxlP-dep_Trfase_major"/>
</dbReference>
<dbReference type="CDD" id="cd00609">
    <property type="entry name" value="AAT_like"/>
    <property type="match status" value="1"/>
</dbReference>
<evidence type="ECO:0000313" key="3">
    <source>
        <dbReference type="Proteomes" id="UP000442694"/>
    </source>
</evidence>
<dbReference type="InterPro" id="IPR015422">
    <property type="entry name" value="PyrdxlP-dep_Trfase_small"/>
</dbReference>
<dbReference type="EMBL" id="WFLN01000004">
    <property type="protein sequence ID" value="KAB8033717.1"/>
    <property type="molecule type" value="Genomic_DNA"/>
</dbReference>
<reference evidence="2 3" key="1">
    <citation type="submission" date="2019-10" db="EMBL/GenBank/DDBJ databases">
        <title>New genus of Silvanigrellaceae.</title>
        <authorList>
            <person name="Pitt A."/>
            <person name="Hahn M.W."/>
        </authorList>
    </citation>
    <scope>NUCLEOTIDE SEQUENCE [LARGE SCALE GENOMIC DNA]</scope>
    <source>
        <strain evidence="2 3">33A1-SZDP</strain>
    </source>
</reference>
<dbReference type="RefSeq" id="WP_152211803.1">
    <property type="nucleotide sequence ID" value="NZ_WFLN01000004.1"/>
</dbReference>
<dbReference type="PANTHER" id="PTHR43510">
    <property type="entry name" value="AMINOTRANSFERASE FUNCTION, HYPOTHETICAL (EUROFUNG)"/>
    <property type="match status" value="1"/>
</dbReference>
<dbReference type="GO" id="GO:0030170">
    <property type="term" value="F:pyridoxal phosphate binding"/>
    <property type="evidence" value="ECO:0007669"/>
    <property type="project" value="InterPro"/>
</dbReference>
<dbReference type="GO" id="GO:0008483">
    <property type="term" value="F:transaminase activity"/>
    <property type="evidence" value="ECO:0007669"/>
    <property type="project" value="UniProtKB-KW"/>
</dbReference>
<dbReference type="AlphaFoldDB" id="A0A833JHZ0"/>
<feature type="domain" description="Aminotransferase class I/classII large" evidence="1">
    <location>
        <begin position="61"/>
        <end position="348"/>
    </location>
</feature>
<gene>
    <name evidence="2" type="ORF">GCL57_03145</name>
</gene>
<evidence type="ECO:0000259" key="1">
    <source>
        <dbReference type="Pfam" id="PF00155"/>
    </source>
</evidence>
<protein>
    <submittedName>
        <fullName evidence="2">Aminotransferase class I/II-fold pyridoxal phosphate-dependent enzyme</fullName>
    </submittedName>
</protein>
<dbReference type="InterPro" id="IPR004839">
    <property type="entry name" value="Aminotransferase_I/II_large"/>
</dbReference>
<proteinExistence type="predicted"/>
<sequence>MKALNTFIMEDWLETYRFNSRFNLGESGGSPRHVKDLLLGSDLTEEQASQIFLNTILCDSPNRGRDDLRNLIADFHPGSTRENVLITTGTSEALFLLFRYLSPNKIALPLPAFQLLYELPSSLGASVIPLPIRFLEDGSPYIDEKEWIQILEKNKPDCLLINNPHNPSGYIFEKIFLQQLANTALKIDCKIIGDEHYRFLSSERNILGETVYKPNGNTFITGSFIKCFGVPGLRIGWCVGPKNALDTMQNEKNYTTHTVNPITEWISLEVLKNKTSTIFKTIKDEWIENKTILNDFLKSSNTVYGVIPQGGLVTVLGFKKATTQKESNTLIQRLIDAGVFVLPLSSMEFGKYDFQNETTYKEYRLSNLNKGFGFRLGLGCAPTKFKLALKEIERILLEN</sequence>
<dbReference type="Pfam" id="PF00155">
    <property type="entry name" value="Aminotran_1_2"/>
    <property type="match status" value="1"/>
</dbReference>
<accession>A0A833JHZ0</accession>
<evidence type="ECO:0000313" key="2">
    <source>
        <dbReference type="EMBL" id="KAB8033717.1"/>
    </source>
</evidence>
<keyword evidence="2" id="KW-0808">Transferase</keyword>